<gene>
    <name evidence="1" type="ORF">LEP1GSC035_1043</name>
</gene>
<dbReference type="Proteomes" id="UP000012099">
    <property type="component" value="Unassembled WGS sequence"/>
</dbReference>
<keyword evidence="2" id="KW-1185">Reference proteome</keyword>
<protein>
    <submittedName>
        <fullName evidence="1">Uncharacterized protein</fullName>
    </submittedName>
</protein>
<comment type="caution">
    <text evidence="1">The sequence shown here is derived from an EMBL/GenBank/DDBJ whole genome shotgun (WGS) entry which is preliminary data.</text>
</comment>
<reference evidence="1 2" key="1">
    <citation type="submission" date="2013-01" db="EMBL/GenBank/DDBJ databases">
        <authorList>
            <person name="Harkins D.M."/>
            <person name="Durkin A.S."/>
            <person name="Brinkac L.M."/>
            <person name="Haft D.H."/>
            <person name="Selengut J.D."/>
            <person name="Sanka R."/>
            <person name="DePew J."/>
            <person name="Purushe J."/>
            <person name="Whelen A.C."/>
            <person name="Vinetz J.M."/>
            <person name="Sutton G.G."/>
            <person name="Nierman W.C."/>
            <person name="Fouts D.E."/>
        </authorList>
    </citation>
    <scope>NUCLEOTIDE SEQUENCE [LARGE SCALE GENOMIC DNA]</scope>
    <source>
        <strain evidence="1 2">2007001578</strain>
    </source>
</reference>
<sequence>VRNKKFLLVPGRILFMEELEFFYIESGDFYSFR</sequence>
<accession>A0ABN0J6F9</accession>
<feature type="non-terminal residue" evidence="1">
    <location>
        <position position="1"/>
    </location>
</feature>
<organism evidence="1 2">
    <name type="scientific">Leptospira noguchii str. 2007001578</name>
    <dbReference type="NCBI Taxonomy" id="1049974"/>
    <lineage>
        <taxon>Bacteria</taxon>
        <taxon>Pseudomonadati</taxon>
        <taxon>Spirochaetota</taxon>
        <taxon>Spirochaetia</taxon>
        <taxon>Leptospirales</taxon>
        <taxon>Leptospiraceae</taxon>
        <taxon>Leptospira</taxon>
    </lineage>
</organism>
<dbReference type="EMBL" id="AHMH02000010">
    <property type="protein sequence ID" value="EMN02610.1"/>
    <property type="molecule type" value="Genomic_DNA"/>
</dbReference>
<evidence type="ECO:0000313" key="1">
    <source>
        <dbReference type="EMBL" id="EMN02610.1"/>
    </source>
</evidence>
<evidence type="ECO:0000313" key="2">
    <source>
        <dbReference type="Proteomes" id="UP000012099"/>
    </source>
</evidence>
<proteinExistence type="predicted"/>
<name>A0ABN0J6F9_9LEPT</name>